<dbReference type="Proteomes" id="UP000708208">
    <property type="component" value="Unassembled WGS sequence"/>
</dbReference>
<feature type="non-terminal residue" evidence="1">
    <location>
        <position position="1"/>
    </location>
</feature>
<dbReference type="EMBL" id="CAJVCH010214365">
    <property type="protein sequence ID" value="CAG7731520.1"/>
    <property type="molecule type" value="Genomic_DNA"/>
</dbReference>
<name>A0A8J2K2A7_9HEXA</name>
<organism evidence="1 2">
    <name type="scientific">Allacma fusca</name>
    <dbReference type="NCBI Taxonomy" id="39272"/>
    <lineage>
        <taxon>Eukaryota</taxon>
        <taxon>Metazoa</taxon>
        <taxon>Ecdysozoa</taxon>
        <taxon>Arthropoda</taxon>
        <taxon>Hexapoda</taxon>
        <taxon>Collembola</taxon>
        <taxon>Symphypleona</taxon>
        <taxon>Sminthuridae</taxon>
        <taxon>Allacma</taxon>
    </lineage>
</organism>
<evidence type="ECO:0000313" key="1">
    <source>
        <dbReference type="EMBL" id="CAG7731520.1"/>
    </source>
</evidence>
<sequence>PVNYSFLPIHASTESFQDVWGSLQLCLPTFLIIHRKVFEEPGTIHYRNCFDDGTP</sequence>
<dbReference type="AlphaFoldDB" id="A0A8J2K2A7"/>
<gene>
    <name evidence="1" type="ORF">AFUS01_LOCUS20105</name>
</gene>
<accession>A0A8J2K2A7</accession>
<protein>
    <submittedName>
        <fullName evidence="1">Uncharacterized protein</fullName>
    </submittedName>
</protein>
<evidence type="ECO:0000313" key="2">
    <source>
        <dbReference type="Proteomes" id="UP000708208"/>
    </source>
</evidence>
<comment type="caution">
    <text evidence="1">The sequence shown here is derived from an EMBL/GenBank/DDBJ whole genome shotgun (WGS) entry which is preliminary data.</text>
</comment>
<proteinExistence type="predicted"/>
<reference evidence="1" key="1">
    <citation type="submission" date="2021-06" db="EMBL/GenBank/DDBJ databases">
        <authorList>
            <person name="Hodson N. C."/>
            <person name="Mongue J. A."/>
            <person name="Jaron S. K."/>
        </authorList>
    </citation>
    <scope>NUCLEOTIDE SEQUENCE</scope>
</reference>
<keyword evidence="2" id="KW-1185">Reference proteome</keyword>